<dbReference type="Proteomes" id="UP000253094">
    <property type="component" value="Unassembled WGS sequence"/>
</dbReference>
<name>A0A367EIH9_9ACTN</name>
<proteinExistence type="predicted"/>
<dbReference type="EMBL" id="QOIL01000039">
    <property type="protein sequence ID" value="RCG17908.1"/>
    <property type="molecule type" value="Genomic_DNA"/>
</dbReference>
<accession>A0A367EIH9</accession>
<evidence type="ECO:0000256" key="1">
    <source>
        <dbReference type="SAM" id="MobiDB-lite"/>
    </source>
</evidence>
<dbReference type="AlphaFoldDB" id="A0A367EIH9"/>
<keyword evidence="3" id="KW-1185">Reference proteome</keyword>
<dbReference type="OrthoDB" id="4333147at2"/>
<protein>
    <submittedName>
        <fullName evidence="2">Uncharacterized protein</fullName>
    </submittedName>
</protein>
<evidence type="ECO:0000313" key="2">
    <source>
        <dbReference type="EMBL" id="RCG17908.1"/>
    </source>
</evidence>
<organism evidence="2 3">
    <name type="scientific">Sphaerisporangium album</name>
    <dbReference type="NCBI Taxonomy" id="509200"/>
    <lineage>
        <taxon>Bacteria</taxon>
        <taxon>Bacillati</taxon>
        <taxon>Actinomycetota</taxon>
        <taxon>Actinomycetes</taxon>
        <taxon>Streptosporangiales</taxon>
        <taxon>Streptosporangiaceae</taxon>
        <taxon>Sphaerisporangium</taxon>
    </lineage>
</organism>
<dbReference type="RefSeq" id="WP_114033994.1">
    <property type="nucleotide sequence ID" value="NZ_QOIL01000039.1"/>
</dbReference>
<comment type="caution">
    <text evidence="2">The sequence shown here is derived from an EMBL/GenBank/DDBJ whole genome shotgun (WGS) entry which is preliminary data.</text>
</comment>
<reference evidence="2 3" key="1">
    <citation type="submission" date="2018-06" db="EMBL/GenBank/DDBJ databases">
        <title>Sphaerisporangium craniellae sp. nov., isolated from a marine sponge in the South China Sea.</title>
        <authorList>
            <person name="Li L."/>
        </authorList>
    </citation>
    <scope>NUCLEOTIDE SEQUENCE [LARGE SCALE GENOMIC DNA]</scope>
    <source>
        <strain evidence="2 3">CCTCC AA 208026</strain>
    </source>
</reference>
<feature type="region of interest" description="Disordered" evidence="1">
    <location>
        <begin position="1"/>
        <end position="20"/>
    </location>
</feature>
<evidence type="ECO:0000313" key="3">
    <source>
        <dbReference type="Proteomes" id="UP000253094"/>
    </source>
</evidence>
<gene>
    <name evidence="2" type="ORF">DQ384_39380</name>
</gene>
<sequence length="229" mass="25426">MTRQHREQASTDPERTEHLRAGQRITLDELAVHLDAVAVLLRQLAVAAETPAVPIELGDNLCERLDSMAKDLEVLGRDVGRADTIITEFQPLRPFMPDRAPWGVRAHGSDRDKWGKRLSTVLSLRQILAQAAEDLRWRDEEPGIPYLAGLDGLPGLEEWESVRAARRRAAAREAAIQAEARQQRCSTCRAMAGTYCRTKNGHLAGTFHKPRLAAATKTVDERIAEGEAP</sequence>